<name>A0A9W9S6Z7_9EURO</name>
<proteinExistence type="predicted"/>
<dbReference type="OrthoDB" id="4368169at2759"/>
<keyword evidence="2" id="KW-1185">Reference proteome</keyword>
<dbReference type="GeneID" id="81462135"/>
<dbReference type="AlphaFoldDB" id="A0A9W9S6Z7"/>
<gene>
    <name evidence="1" type="ORF">N7517_005222</name>
</gene>
<protein>
    <submittedName>
        <fullName evidence="1">Uncharacterized protein</fullName>
    </submittedName>
</protein>
<reference evidence="1" key="1">
    <citation type="submission" date="2022-12" db="EMBL/GenBank/DDBJ databases">
        <authorList>
            <person name="Petersen C."/>
        </authorList>
    </citation>
    <scope>NUCLEOTIDE SEQUENCE</scope>
    <source>
        <strain evidence="1">IBT 3081</strain>
    </source>
</reference>
<evidence type="ECO:0000313" key="2">
    <source>
        <dbReference type="Proteomes" id="UP001147752"/>
    </source>
</evidence>
<dbReference type="RefSeq" id="XP_056579202.1">
    <property type="nucleotide sequence ID" value="XM_056722952.1"/>
</dbReference>
<sequence>HGNSQEKKLAHWPKRSQRRTALLVKLLEPITSGILLFGADIPCNATGTSERHETPFRMCLLSYWMPRWRSGMIKSVSSRGAFGEKPDPLSELQFLPMSSSLSCEDAENLMSRLQSLKPSLHRTVEACDIYLPDDSLAANGVQGYCQPSPEPRHQTCAG</sequence>
<organism evidence="1 2">
    <name type="scientific">Penicillium concentricum</name>
    <dbReference type="NCBI Taxonomy" id="293559"/>
    <lineage>
        <taxon>Eukaryota</taxon>
        <taxon>Fungi</taxon>
        <taxon>Dikarya</taxon>
        <taxon>Ascomycota</taxon>
        <taxon>Pezizomycotina</taxon>
        <taxon>Eurotiomycetes</taxon>
        <taxon>Eurotiomycetidae</taxon>
        <taxon>Eurotiales</taxon>
        <taxon>Aspergillaceae</taxon>
        <taxon>Penicillium</taxon>
    </lineage>
</organism>
<accession>A0A9W9S6Z7</accession>
<dbReference type="Proteomes" id="UP001147752">
    <property type="component" value="Unassembled WGS sequence"/>
</dbReference>
<reference evidence="1" key="2">
    <citation type="journal article" date="2023" name="IMA Fungus">
        <title>Comparative genomic study of the Penicillium genus elucidates a diverse pangenome and 15 lateral gene transfer events.</title>
        <authorList>
            <person name="Petersen C."/>
            <person name="Sorensen T."/>
            <person name="Nielsen M.R."/>
            <person name="Sondergaard T.E."/>
            <person name="Sorensen J.L."/>
            <person name="Fitzpatrick D.A."/>
            <person name="Frisvad J.C."/>
            <person name="Nielsen K.L."/>
        </authorList>
    </citation>
    <scope>NUCLEOTIDE SEQUENCE</scope>
    <source>
        <strain evidence="1">IBT 3081</strain>
    </source>
</reference>
<evidence type="ECO:0000313" key="1">
    <source>
        <dbReference type="EMBL" id="KAJ5373216.1"/>
    </source>
</evidence>
<dbReference type="EMBL" id="JAPZBT010000002">
    <property type="protein sequence ID" value="KAJ5373216.1"/>
    <property type="molecule type" value="Genomic_DNA"/>
</dbReference>
<feature type="non-terminal residue" evidence="1">
    <location>
        <position position="1"/>
    </location>
</feature>
<comment type="caution">
    <text evidence="1">The sequence shown here is derived from an EMBL/GenBank/DDBJ whole genome shotgun (WGS) entry which is preliminary data.</text>
</comment>